<evidence type="ECO:0000313" key="2">
    <source>
        <dbReference type="Proteomes" id="UP001610063"/>
    </source>
</evidence>
<dbReference type="RefSeq" id="WP_395417686.1">
    <property type="nucleotide sequence ID" value="NZ_JBIPKE010000017.1"/>
</dbReference>
<name>A0ABW7N9M4_9BACT</name>
<proteinExistence type="predicted"/>
<dbReference type="InterPro" id="IPR014746">
    <property type="entry name" value="Gln_synth/guanido_kin_cat_dom"/>
</dbReference>
<dbReference type="Gene3D" id="3.30.590.20">
    <property type="match status" value="1"/>
</dbReference>
<evidence type="ECO:0000313" key="1">
    <source>
        <dbReference type="EMBL" id="MFH6984332.1"/>
    </source>
</evidence>
<organism evidence="1 2">
    <name type="scientific">Marinoscillum luteum</name>
    <dbReference type="NCBI Taxonomy" id="861051"/>
    <lineage>
        <taxon>Bacteria</taxon>
        <taxon>Pseudomonadati</taxon>
        <taxon>Bacteroidota</taxon>
        <taxon>Cytophagia</taxon>
        <taxon>Cytophagales</taxon>
        <taxon>Reichenbachiellaceae</taxon>
        <taxon>Marinoscillum</taxon>
    </lineage>
</organism>
<dbReference type="EMBL" id="JBIPKE010000017">
    <property type="protein sequence ID" value="MFH6984332.1"/>
    <property type="molecule type" value="Genomic_DNA"/>
</dbReference>
<dbReference type="Proteomes" id="UP001610063">
    <property type="component" value="Unassembled WGS sequence"/>
</dbReference>
<sequence>MEKTSRLHLFEGYGVELEYMITDQSSLDVRPIADVLLRNAEGEVEGEMDHGLTAWSNELVSHVIELKSNGPTGDLVALRDKFVLDVRAINRQLVTNGAMLMPSAAHPWMNPAKETKLWEHESQEIYQAYDRIFSCRGHGWSNLQSTHINLPFYDDEEFARLHTAIRFMMPMIPALTAASPVLDRKFTGYMDKRLYYYEKNQSKIPVLTGKVIPEKLFSKYAYQKHVYDRIAAAIKPFDTDHILKPVWLNSRGAMARFDRGAIEIRIIDIQECVSADLAVVALVTGLVKLLVRETLVRFDVQETFETEDLYDVFKSCVKSGSAALIQDPTYLSAWGYDQPVTGRQFWADAIQKVSQALPEYLMPWLETLNQLNAQGTLAERIMTALNGDFSEEKLKETYSKLAQCLHQDQLFIP</sequence>
<accession>A0ABW7N9M4</accession>
<dbReference type="InterPro" id="IPR050141">
    <property type="entry name" value="GCL_type2/YbdK_subfam"/>
</dbReference>
<keyword evidence="2" id="KW-1185">Reference proteome</keyword>
<dbReference type="Pfam" id="PF04107">
    <property type="entry name" value="GCS2"/>
    <property type="match status" value="1"/>
</dbReference>
<comment type="caution">
    <text evidence="1">The sequence shown here is derived from an EMBL/GenBank/DDBJ whole genome shotgun (WGS) entry which is preliminary data.</text>
</comment>
<gene>
    <name evidence="1" type="ORF">ACHKAR_12845</name>
</gene>
<keyword evidence="1" id="KW-0436">Ligase</keyword>
<dbReference type="SUPFAM" id="SSF55931">
    <property type="entry name" value="Glutamine synthetase/guanido kinase"/>
    <property type="match status" value="1"/>
</dbReference>
<protein>
    <submittedName>
        <fullName evidence="1">Glutamate-cysteine ligase family protein</fullName>
    </submittedName>
</protein>
<dbReference type="PANTHER" id="PTHR36510:SF1">
    <property type="entry name" value="GLUTAMATE--CYSTEINE LIGASE 2-RELATED"/>
    <property type="match status" value="1"/>
</dbReference>
<dbReference type="GO" id="GO:0016874">
    <property type="term" value="F:ligase activity"/>
    <property type="evidence" value="ECO:0007669"/>
    <property type="project" value="UniProtKB-KW"/>
</dbReference>
<reference evidence="1 2" key="1">
    <citation type="journal article" date="2013" name="Int. J. Syst. Evol. Microbiol.">
        <title>Marinoscillum luteum sp. nov., isolated from marine sediment.</title>
        <authorList>
            <person name="Cha I.T."/>
            <person name="Park S.J."/>
            <person name="Kim S.J."/>
            <person name="Kim J.G."/>
            <person name="Jung M.Y."/>
            <person name="Shin K.S."/>
            <person name="Kwon K.K."/>
            <person name="Yang S.H."/>
            <person name="Seo Y.S."/>
            <person name="Rhee S.K."/>
        </authorList>
    </citation>
    <scope>NUCLEOTIDE SEQUENCE [LARGE SCALE GENOMIC DNA]</scope>
    <source>
        <strain evidence="1 2">KCTC 23939</strain>
    </source>
</reference>
<dbReference type="PANTHER" id="PTHR36510">
    <property type="entry name" value="GLUTAMATE--CYSTEINE LIGASE 2-RELATED"/>
    <property type="match status" value="1"/>
</dbReference>
<dbReference type="InterPro" id="IPR006336">
    <property type="entry name" value="GCS2"/>
</dbReference>